<dbReference type="Gene3D" id="2.60.120.1140">
    <property type="entry name" value="Protein of unknown function DUF192"/>
    <property type="match status" value="1"/>
</dbReference>
<dbReference type="Pfam" id="PF02643">
    <property type="entry name" value="DUF192"/>
    <property type="match status" value="1"/>
</dbReference>
<evidence type="ECO:0000313" key="1">
    <source>
        <dbReference type="EMBL" id="MBJ7598135.1"/>
    </source>
</evidence>
<dbReference type="AlphaFoldDB" id="A0A934K475"/>
<keyword evidence="2" id="KW-1185">Reference proteome</keyword>
<name>A0A934K475_9BACT</name>
<reference evidence="1" key="1">
    <citation type="submission" date="2020-10" db="EMBL/GenBank/DDBJ databases">
        <title>Ca. Dormibacterota MAGs.</title>
        <authorList>
            <person name="Montgomery K."/>
        </authorList>
    </citation>
    <scope>NUCLEOTIDE SEQUENCE [LARGE SCALE GENOMIC DNA]</scope>
    <source>
        <strain evidence="1">SC8812_S17_10</strain>
    </source>
</reference>
<dbReference type="Proteomes" id="UP000612893">
    <property type="component" value="Unassembled WGS sequence"/>
</dbReference>
<accession>A0A934K475</accession>
<comment type="caution">
    <text evidence="1">The sequence shown here is derived from an EMBL/GenBank/DDBJ whole genome shotgun (WGS) entry which is preliminary data.</text>
</comment>
<evidence type="ECO:0000313" key="2">
    <source>
        <dbReference type="Proteomes" id="UP000612893"/>
    </source>
</evidence>
<organism evidence="1 2">
    <name type="scientific">Candidatus Nephthysia bennettiae</name>
    <dbReference type="NCBI Taxonomy" id="3127016"/>
    <lineage>
        <taxon>Bacteria</taxon>
        <taxon>Bacillati</taxon>
        <taxon>Candidatus Dormiibacterota</taxon>
        <taxon>Candidatus Dormibacteria</taxon>
        <taxon>Candidatus Dormibacterales</taxon>
        <taxon>Candidatus Dormibacteraceae</taxon>
        <taxon>Candidatus Nephthysia</taxon>
    </lineage>
</organism>
<proteinExistence type="predicted"/>
<dbReference type="InterPro" id="IPR038695">
    <property type="entry name" value="Saro_0823-like_sf"/>
</dbReference>
<sequence length="136" mass="14929">MPARGESPLRLVHPASGRVLASRLERPRTFFGRGLGLMFRRGLAPGEGMWIAPCNGIHTFFMRFPIDVVFLDRGQRVVRVYPALRSWRLIPLVLGARSVVELPGGTLEQLALPRGEQMAVERSRAGDAAGTGDRPG</sequence>
<dbReference type="RefSeq" id="WP_338200892.1">
    <property type="nucleotide sequence ID" value="NZ_JAEKNR010000095.1"/>
</dbReference>
<gene>
    <name evidence="1" type="ORF">JF922_08625</name>
</gene>
<dbReference type="EMBL" id="JAEKNR010000095">
    <property type="protein sequence ID" value="MBJ7598135.1"/>
    <property type="molecule type" value="Genomic_DNA"/>
</dbReference>
<dbReference type="InterPro" id="IPR003795">
    <property type="entry name" value="DUF192"/>
</dbReference>
<protein>
    <submittedName>
        <fullName evidence="1">DUF192 domain-containing protein</fullName>
    </submittedName>
</protein>